<reference evidence="10" key="1">
    <citation type="submission" date="2023-06" db="EMBL/GenBank/DDBJ databases">
        <title>Robiginitalea aurantiacus sp. nov. and Algoriphagus sediminis sp. nov., isolated from coastal sediment.</title>
        <authorList>
            <person name="Zhou Z.Y."/>
            <person name="An J."/>
            <person name="Jia Y.W."/>
            <person name="Du Z.J."/>
        </authorList>
    </citation>
    <scope>NUCLEOTIDE SEQUENCE</scope>
    <source>
        <strain evidence="10">M39</strain>
    </source>
</reference>
<evidence type="ECO:0000256" key="6">
    <source>
        <dbReference type="RuleBase" id="RU003355"/>
    </source>
</evidence>
<dbReference type="InterPro" id="IPR051048">
    <property type="entry name" value="Peptidase_S8/S53_subtilisin"/>
</dbReference>
<dbReference type="GO" id="GO:0016787">
    <property type="term" value="F:hydrolase activity"/>
    <property type="evidence" value="ECO:0007669"/>
    <property type="project" value="UniProtKB-KW"/>
</dbReference>
<feature type="domain" description="Peptidase S8/S53" evidence="9">
    <location>
        <begin position="86"/>
        <end position="498"/>
    </location>
</feature>
<organism evidence="10 11">
    <name type="scientific">Robiginitalea aurantiaca</name>
    <dbReference type="NCBI Taxonomy" id="3056915"/>
    <lineage>
        <taxon>Bacteria</taxon>
        <taxon>Pseudomonadati</taxon>
        <taxon>Bacteroidota</taxon>
        <taxon>Flavobacteriia</taxon>
        <taxon>Flavobacteriales</taxon>
        <taxon>Flavobacteriaceae</taxon>
        <taxon>Robiginitalea</taxon>
    </lineage>
</organism>
<name>A0ABT7WA98_9FLAO</name>
<dbReference type="InterPro" id="IPR023827">
    <property type="entry name" value="Peptidase_S8_Asp-AS"/>
</dbReference>
<keyword evidence="2 5" id="KW-0645">Protease</keyword>
<dbReference type="InterPro" id="IPR022398">
    <property type="entry name" value="Peptidase_S8_His-AS"/>
</dbReference>
<dbReference type="InterPro" id="IPR015500">
    <property type="entry name" value="Peptidase_S8_subtilisin-rel"/>
</dbReference>
<feature type="signal peptide" evidence="8">
    <location>
        <begin position="1"/>
        <end position="23"/>
    </location>
</feature>
<feature type="coiled-coil region" evidence="7">
    <location>
        <begin position="158"/>
        <end position="185"/>
    </location>
</feature>
<dbReference type="PROSITE" id="PS51892">
    <property type="entry name" value="SUBTILASE"/>
    <property type="match status" value="1"/>
</dbReference>
<dbReference type="Pfam" id="PF00082">
    <property type="entry name" value="Peptidase_S8"/>
    <property type="match status" value="1"/>
</dbReference>
<keyword evidence="4 5" id="KW-0720">Serine protease</keyword>
<dbReference type="EC" id="3.4.-.-" evidence="10"/>
<dbReference type="PROSITE" id="PS00137">
    <property type="entry name" value="SUBTILASE_HIS"/>
    <property type="match status" value="1"/>
</dbReference>
<keyword evidence="11" id="KW-1185">Reference proteome</keyword>
<keyword evidence="7" id="KW-0175">Coiled coil</keyword>
<dbReference type="PRINTS" id="PR00723">
    <property type="entry name" value="SUBTILISIN"/>
</dbReference>
<evidence type="ECO:0000256" key="5">
    <source>
        <dbReference type="PROSITE-ProRule" id="PRU01240"/>
    </source>
</evidence>
<dbReference type="RefSeq" id="WP_289723217.1">
    <property type="nucleotide sequence ID" value="NZ_JAUDUY010000001.1"/>
</dbReference>
<proteinExistence type="inferred from homology"/>
<dbReference type="InterPro" id="IPR034080">
    <property type="entry name" value="Protease_P7-like_dom"/>
</dbReference>
<dbReference type="Proteomes" id="UP001174839">
    <property type="component" value="Unassembled WGS sequence"/>
</dbReference>
<evidence type="ECO:0000256" key="2">
    <source>
        <dbReference type="ARBA" id="ARBA00022670"/>
    </source>
</evidence>
<feature type="active site" description="Charge relay system" evidence="5">
    <location>
        <position position="294"/>
    </location>
</feature>
<keyword evidence="8" id="KW-0732">Signal</keyword>
<comment type="caution">
    <text evidence="10">The sequence shown here is derived from an EMBL/GenBank/DDBJ whole genome shotgun (WGS) entry which is preliminary data.</text>
</comment>
<evidence type="ECO:0000256" key="1">
    <source>
        <dbReference type="ARBA" id="ARBA00011073"/>
    </source>
</evidence>
<dbReference type="EMBL" id="JAUDUY010000001">
    <property type="protein sequence ID" value="MDM9629847.1"/>
    <property type="molecule type" value="Genomic_DNA"/>
</dbReference>
<protein>
    <submittedName>
        <fullName evidence="10">S8 family peptidase</fullName>
        <ecNumber evidence="10">3.4.-.-</ecNumber>
    </submittedName>
</protein>
<dbReference type="InterPro" id="IPR000209">
    <property type="entry name" value="Peptidase_S8/S53_dom"/>
</dbReference>
<dbReference type="InterPro" id="IPR017308">
    <property type="entry name" value="Pept_S8_subtilisin_bacteroid"/>
</dbReference>
<dbReference type="SUPFAM" id="SSF52743">
    <property type="entry name" value="Subtilisin-like"/>
    <property type="match status" value="1"/>
</dbReference>
<evidence type="ECO:0000313" key="11">
    <source>
        <dbReference type="Proteomes" id="UP001174839"/>
    </source>
</evidence>
<evidence type="ECO:0000256" key="4">
    <source>
        <dbReference type="ARBA" id="ARBA00022825"/>
    </source>
</evidence>
<dbReference type="Gene3D" id="3.40.50.200">
    <property type="entry name" value="Peptidase S8/S53 domain"/>
    <property type="match status" value="2"/>
</dbReference>
<dbReference type="PROSITE" id="PS51257">
    <property type="entry name" value="PROKAR_LIPOPROTEIN"/>
    <property type="match status" value="1"/>
</dbReference>
<dbReference type="PANTHER" id="PTHR43399:SF4">
    <property type="entry name" value="CELL WALL-ASSOCIATED PROTEASE"/>
    <property type="match status" value="1"/>
</dbReference>
<dbReference type="InterPro" id="IPR036852">
    <property type="entry name" value="Peptidase_S8/S53_dom_sf"/>
</dbReference>
<feature type="chain" id="PRO_5047138448" evidence="8">
    <location>
        <begin position="24"/>
        <end position="547"/>
    </location>
</feature>
<feature type="active site" description="Charge relay system" evidence="5">
    <location>
        <position position="94"/>
    </location>
</feature>
<feature type="active site" description="Charge relay system" evidence="5">
    <location>
        <position position="466"/>
    </location>
</feature>
<sequence length="547" mass="58923">MKVSFLNYLKSVSFLLVTSITLAGCGSKALVGTPIENTESLPVKVAELDEAEAKRWGHADLLTDTIPGMSVERAYEELLPNLKVQEKVIVAVLDSGIDLKHEDLDGVLWTNKDEVAGNDKDDDNNGFVDDVHGYNFLGESLHENLEYTRIVRLNLGDSQMQAKALSTLNKELEEAKANKARYDQLFSTLETSDEAVKKYLGKSTYTAEDLAGIPSDAGLQQNVGVLQQMLGYGAPIDVIKGQIQEGVKYFDGQVKYHLNKDFDGRTVVGDKPYDINSRGYGNGNPMNRSEDESHGSHVAGIIAAERGNGLGVDGVADHVQIMSIRAVPDGDEYDKDIALGIRYAVDNGARIINASFGKSFSPNKEWVYEAIKYAAEKDVLFVHAAGNDGLDLDDAANANYPNDQVFTGPEMADNVITIGSLNDTYGPEMVSAFSNYGLSNVDIFAPGGGIYSTMPGNEYEFQGGTSMAAPAVSGIAALILSRYPKLSASQVKKIIMQSGVPISIEVNVAGDESAKKPLKAISRTGKIANAYNALLLADQVSRGKISL</sequence>
<dbReference type="PROSITE" id="PS00136">
    <property type="entry name" value="SUBTILASE_ASP"/>
    <property type="match status" value="1"/>
</dbReference>
<keyword evidence="3 5" id="KW-0378">Hydrolase</keyword>
<dbReference type="PROSITE" id="PS00138">
    <property type="entry name" value="SUBTILASE_SER"/>
    <property type="match status" value="1"/>
</dbReference>
<evidence type="ECO:0000259" key="9">
    <source>
        <dbReference type="Pfam" id="PF00082"/>
    </source>
</evidence>
<evidence type="ECO:0000313" key="10">
    <source>
        <dbReference type="EMBL" id="MDM9629847.1"/>
    </source>
</evidence>
<dbReference type="PIRSF" id="PIRSF037892">
    <property type="entry name" value="Subtilisin_rel_SRU_0565"/>
    <property type="match status" value="1"/>
</dbReference>
<dbReference type="CDD" id="cd07483">
    <property type="entry name" value="Peptidases_S8_Subtilisin_Novo-like"/>
    <property type="match status" value="1"/>
</dbReference>
<evidence type="ECO:0000256" key="7">
    <source>
        <dbReference type="SAM" id="Coils"/>
    </source>
</evidence>
<evidence type="ECO:0000256" key="3">
    <source>
        <dbReference type="ARBA" id="ARBA00022801"/>
    </source>
</evidence>
<dbReference type="PANTHER" id="PTHR43399">
    <property type="entry name" value="SUBTILISIN-RELATED"/>
    <property type="match status" value="1"/>
</dbReference>
<dbReference type="InterPro" id="IPR023828">
    <property type="entry name" value="Peptidase_S8_Ser-AS"/>
</dbReference>
<comment type="similarity">
    <text evidence="1 5 6">Belongs to the peptidase S8 family.</text>
</comment>
<accession>A0ABT7WA98</accession>
<evidence type="ECO:0000256" key="8">
    <source>
        <dbReference type="SAM" id="SignalP"/>
    </source>
</evidence>
<gene>
    <name evidence="10" type="ORF">QU605_00075</name>
</gene>